<dbReference type="GO" id="GO:0009696">
    <property type="term" value="P:salicylic acid metabolic process"/>
    <property type="evidence" value="ECO:0007669"/>
    <property type="project" value="TreeGrafter"/>
</dbReference>
<dbReference type="InterPro" id="IPR045889">
    <property type="entry name" value="MES/HNL"/>
</dbReference>
<comment type="caution">
    <text evidence="1">The sequence shown here is derived from an EMBL/GenBank/DDBJ whole genome shotgun (WGS) entry which is preliminary data.</text>
</comment>
<reference evidence="1" key="1">
    <citation type="submission" date="2023-07" db="EMBL/GenBank/DDBJ databases">
        <title>draft genome sequence of fig (Ficus carica).</title>
        <authorList>
            <person name="Takahashi T."/>
            <person name="Nishimura K."/>
        </authorList>
    </citation>
    <scope>NUCLEOTIDE SEQUENCE</scope>
</reference>
<keyword evidence="2" id="KW-1185">Reference proteome</keyword>
<accession>A0AA88CNE7</accession>
<dbReference type="GO" id="GO:0080031">
    <property type="term" value="F:methyl salicylate esterase activity"/>
    <property type="evidence" value="ECO:0007669"/>
    <property type="project" value="TreeGrafter"/>
</dbReference>
<dbReference type="EMBL" id="BTGU01000001">
    <property type="protein sequence ID" value="GMN23322.1"/>
    <property type="molecule type" value="Genomic_DNA"/>
</dbReference>
<sequence>MEAGAGAGAGTTDFNTVFTFADYNELLTNFMSSLPSSQKVIVVGQSARGLSVTDVIHKFAEKINLAVYVAADMLKHGYGNISNDEHIYEDVSGMPNFGSERSTGTTRI</sequence>
<dbReference type="Proteomes" id="UP001187192">
    <property type="component" value="Unassembled WGS sequence"/>
</dbReference>
<dbReference type="GO" id="GO:0009694">
    <property type="term" value="P:jasmonic acid metabolic process"/>
    <property type="evidence" value="ECO:0007669"/>
    <property type="project" value="TreeGrafter"/>
</dbReference>
<dbReference type="PANTHER" id="PTHR10992">
    <property type="entry name" value="METHYLESTERASE FAMILY MEMBER"/>
    <property type="match status" value="1"/>
</dbReference>
<dbReference type="GO" id="GO:0080032">
    <property type="term" value="F:methyl jasmonate esterase activity"/>
    <property type="evidence" value="ECO:0007669"/>
    <property type="project" value="TreeGrafter"/>
</dbReference>
<dbReference type="Gene3D" id="3.40.50.1820">
    <property type="entry name" value="alpha/beta hydrolase"/>
    <property type="match status" value="1"/>
</dbReference>
<protein>
    <submittedName>
        <fullName evidence="1">Uncharacterized protein</fullName>
    </submittedName>
</protein>
<evidence type="ECO:0000313" key="2">
    <source>
        <dbReference type="Proteomes" id="UP001187192"/>
    </source>
</evidence>
<organism evidence="1 2">
    <name type="scientific">Ficus carica</name>
    <name type="common">Common fig</name>
    <dbReference type="NCBI Taxonomy" id="3494"/>
    <lineage>
        <taxon>Eukaryota</taxon>
        <taxon>Viridiplantae</taxon>
        <taxon>Streptophyta</taxon>
        <taxon>Embryophyta</taxon>
        <taxon>Tracheophyta</taxon>
        <taxon>Spermatophyta</taxon>
        <taxon>Magnoliopsida</taxon>
        <taxon>eudicotyledons</taxon>
        <taxon>Gunneridae</taxon>
        <taxon>Pentapetalae</taxon>
        <taxon>rosids</taxon>
        <taxon>fabids</taxon>
        <taxon>Rosales</taxon>
        <taxon>Moraceae</taxon>
        <taxon>Ficeae</taxon>
        <taxon>Ficus</taxon>
    </lineage>
</organism>
<dbReference type="InterPro" id="IPR029058">
    <property type="entry name" value="AB_hydrolase_fold"/>
</dbReference>
<dbReference type="AlphaFoldDB" id="A0AA88CNE7"/>
<dbReference type="PANTHER" id="PTHR10992:SF1010">
    <property type="entry name" value="METHYLESTERASE 17-LIKE"/>
    <property type="match status" value="1"/>
</dbReference>
<gene>
    <name evidence="1" type="ORF">TIFTF001_000089</name>
</gene>
<proteinExistence type="predicted"/>
<evidence type="ECO:0000313" key="1">
    <source>
        <dbReference type="EMBL" id="GMN23322.1"/>
    </source>
</evidence>
<dbReference type="GO" id="GO:0080030">
    <property type="term" value="F:methyl indole-3-acetate esterase activity"/>
    <property type="evidence" value="ECO:0007669"/>
    <property type="project" value="TreeGrafter"/>
</dbReference>
<name>A0AA88CNE7_FICCA</name>